<dbReference type="PANTHER" id="PTHR45844">
    <property type="entry name" value="TRANSCRIPTION FACTOR BHLH30"/>
    <property type="match status" value="1"/>
</dbReference>
<keyword evidence="6" id="KW-0539">Nucleus</keyword>
<reference evidence="8" key="1">
    <citation type="journal article" date="2019" name="Nat. Commun.">
        <title>Genome-wide association mapping of date palm fruit traits.</title>
        <authorList>
            <person name="Hazzouri K.M."/>
            <person name="Gros-Balthazard M."/>
            <person name="Flowers J.M."/>
            <person name="Copetti D."/>
            <person name="Lemansour A."/>
            <person name="Lebrun M."/>
            <person name="Masmoudi K."/>
            <person name="Ferrand S."/>
            <person name="Dhar M.I."/>
            <person name="Fresquez Z.A."/>
            <person name="Rosas U."/>
            <person name="Zhang J."/>
            <person name="Talag J."/>
            <person name="Lee S."/>
            <person name="Kudrna D."/>
            <person name="Powell R.F."/>
            <person name="Leitch I.J."/>
            <person name="Krueger R.R."/>
            <person name="Wing R.A."/>
            <person name="Amiri K.M.A."/>
            <person name="Purugganan M.D."/>
        </authorList>
    </citation>
    <scope>NUCLEOTIDE SEQUENCE [LARGE SCALE GENOMIC DNA]</scope>
    <source>
        <strain evidence="8">cv. Khalas</strain>
    </source>
</reference>
<keyword evidence="3" id="KW-0805">Transcription regulation</keyword>
<evidence type="ECO:0000256" key="6">
    <source>
        <dbReference type="ARBA" id="ARBA00023242"/>
    </source>
</evidence>
<dbReference type="InterPro" id="IPR011598">
    <property type="entry name" value="bHLH_dom"/>
</dbReference>
<evidence type="ECO:0000256" key="4">
    <source>
        <dbReference type="ARBA" id="ARBA00023125"/>
    </source>
</evidence>
<organism evidence="8 9">
    <name type="scientific">Phoenix dactylifera</name>
    <name type="common">Date palm</name>
    <dbReference type="NCBI Taxonomy" id="42345"/>
    <lineage>
        <taxon>Eukaryota</taxon>
        <taxon>Viridiplantae</taxon>
        <taxon>Streptophyta</taxon>
        <taxon>Embryophyta</taxon>
        <taxon>Tracheophyta</taxon>
        <taxon>Spermatophyta</taxon>
        <taxon>Magnoliopsida</taxon>
        <taxon>Liliopsida</taxon>
        <taxon>Arecaceae</taxon>
        <taxon>Coryphoideae</taxon>
        <taxon>Phoeniceae</taxon>
        <taxon>Phoenix</taxon>
    </lineage>
</organism>
<evidence type="ECO:0000256" key="2">
    <source>
        <dbReference type="ARBA" id="ARBA00005510"/>
    </source>
</evidence>
<keyword evidence="8" id="KW-1185">Reference proteome</keyword>
<dbReference type="AlphaFoldDB" id="A0A8B7BUS9"/>
<name>A0A8B7BUS9_PHODC</name>
<gene>
    <name evidence="9" type="primary">LOC103704315</name>
</gene>
<evidence type="ECO:0000256" key="1">
    <source>
        <dbReference type="ARBA" id="ARBA00004123"/>
    </source>
</evidence>
<dbReference type="KEGG" id="pda:103704315"/>
<proteinExistence type="inferred from homology"/>
<evidence type="ECO:0000259" key="7">
    <source>
        <dbReference type="PROSITE" id="PS50888"/>
    </source>
</evidence>
<dbReference type="InterPro" id="IPR054502">
    <property type="entry name" value="bHLH-TF_ACT-like_plant"/>
</dbReference>
<dbReference type="GO" id="GO:0046983">
    <property type="term" value="F:protein dimerization activity"/>
    <property type="evidence" value="ECO:0007669"/>
    <property type="project" value="InterPro"/>
</dbReference>
<accession>A0A8B7BUS9</accession>
<dbReference type="Proteomes" id="UP000228380">
    <property type="component" value="Chromosome 9"/>
</dbReference>
<evidence type="ECO:0000256" key="3">
    <source>
        <dbReference type="ARBA" id="ARBA00023015"/>
    </source>
</evidence>
<keyword evidence="5" id="KW-0804">Transcription</keyword>
<evidence type="ECO:0000313" key="8">
    <source>
        <dbReference type="Proteomes" id="UP000228380"/>
    </source>
</evidence>
<comment type="similarity">
    <text evidence="2">Belongs to the bHLH protein family.</text>
</comment>
<dbReference type="PANTHER" id="PTHR45844:SF9">
    <property type="entry name" value="OS09G0463900 PROTEIN"/>
    <property type="match status" value="1"/>
</dbReference>
<dbReference type="Gene3D" id="4.10.280.10">
    <property type="entry name" value="Helix-loop-helix DNA-binding domain"/>
    <property type="match status" value="1"/>
</dbReference>
<dbReference type="CDD" id="cd11455">
    <property type="entry name" value="bHLH_AtAIG1_like"/>
    <property type="match status" value="1"/>
</dbReference>
<dbReference type="SUPFAM" id="SSF47459">
    <property type="entry name" value="HLH, helix-loop-helix DNA-binding domain"/>
    <property type="match status" value="1"/>
</dbReference>
<reference evidence="9" key="2">
    <citation type="submission" date="2025-08" db="UniProtKB">
        <authorList>
            <consortium name="RefSeq"/>
        </authorList>
    </citation>
    <scope>IDENTIFICATION</scope>
    <source>
        <tissue evidence="9">Young leaves</tissue>
    </source>
</reference>
<keyword evidence="4" id="KW-0238">DNA-binding</keyword>
<dbReference type="GO" id="GO:0003677">
    <property type="term" value="F:DNA binding"/>
    <property type="evidence" value="ECO:0007669"/>
    <property type="project" value="UniProtKB-KW"/>
</dbReference>
<sequence>MSSIPLGDCGVSRGFCDGPGFGAGASVTLVLDGERGELVRAPARVGKKGKVGVLDASVAMALKTHSEAERRRRQRINGHLATLRSMIPGTEKLDKAALLAEVINHLKGLKSNAMEISKGCTIPSDVDEVRVEVEDVMNSGSFIIKASLCCEDRPDILADIRQALQTLQLKTIRVDISTLGGRVKNVIVMKCEGNANDIEKHLYTSSVHRALESILDRFNSSVDFLPRTSFSNKRQ</sequence>
<dbReference type="InterPro" id="IPR045865">
    <property type="entry name" value="ACT-like_dom_sf"/>
</dbReference>
<dbReference type="Pfam" id="PF22754">
    <property type="entry name" value="bHLH-TF_ACT-like_plant"/>
    <property type="match status" value="1"/>
</dbReference>
<protein>
    <submittedName>
        <fullName evidence="9">Transcription factor bHLH30-like</fullName>
    </submittedName>
</protein>
<dbReference type="InterPro" id="IPR036638">
    <property type="entry name" value="HLH_DNA-bd_sf"/>
</dbReference>
<comment type="subcellular location">
    <subcellularLocation>
        <location evidence="1">Nucleus</location>
    </subcellularLocation>
</comment>
<dbReference type="InterPro" id="IPR045847">
    <property type="entry name" value="AIG1-like"/>
</dbReference>
<dbReference type="Pfam" id="PF00010">
    <property type="entry name" value="HLH"/>
    <property type="match status" value="1"/>
</dbReference>
<evidence type="ECO:0000256" key="5">
    <source>
        <dbReference type="ARBA" id="ARBA00023163"/>
    </source>
</evidence>
<dbReference type="SMART" id="SM00353">
    <property type="entry name" value="HLH"/>
    <property type="match status" value="1"/>
</dbReference>
<dbReference type="SUPFAM" id="SSF55021">
    <property type="entry name" value="ACT-like"/>
    <property type="match status" value="1"/>
</dbReference>
<feature type="domain" description="BHLH" evidence="7">
    <location>
        <begin position="60"/>
        <end position="109"/>
    </location>
</feature>
<dbReference type="GO" id="GO:0003700">
    <property type="term" value="F:DNA-binding transcription factor activity"/>
    <property type="evidence" value="ECO:0007669"/>
    <property type="project" value="InterPro"/>
</dbReference>
<evidence type="ECO:0000313" key="9">
    <source>
        <dbReference type="RefSeq" id="XP_008785804.1"/>
    </source>
</evidence>
<dbReference type="PROSITE" id="PS50888">
    <property type="entry name" value="BHLH"/>
    <property type="match status" value="1"/>
</dbReference>
<dbReference type="RefSeq" id="XP_008785804.1">
    <property type="nucleotide sequence ID" value="XM_008787582.4"/>
</dbReference>
<dbReference type="GeneID" id="103704315"/>
<dbReference type="OrthoDB" id="71302at2759"/>